<dbReference type="AlphaFoldDB" id="A0A316UZQ1"/>
<feature type="compositionally biased region" description="Polar residues" evidence="1">
    <location>
        <begin position="14"/>
        <end position="48"/>
    </location>
</feature>
<feature type="region of interest" description="Disordered" evidence="1">
    <location>
        <begin position="1"/>
        <end position="134"/>
    </location>
</feature>
<gene>
    <name evidence="2" type="ORF">BDZ90DRAFT_225410</name>
</gene>
<feature type="compositionally biased region" description="Polar residues" evidence="1">
    <location>
        <begin position="267"/>
        <end position="284"/>
    </location>
</feature>
<proteinExistence type="predicted"/>
<reference evidence="2 3" key="1">
    <citation type="journal article" date="2018" name="Mol. Biol. Evol.">
        <title>Broad Genomic Sampling Reveals a Smut Pathogenic Ancestry of the Fungal Clade Ustilaginomycotina.</title>
        <authorList>
            <person name="Kijpornyongpan T."/>
            <person name="Mondo S.J."/>
            <person name="Barry K."/>
            <person name="Sandor L."/>
            <person name="Lee J."/>
            <person name="Lipzen A."/>
            <person name="Pangilinan J."/>
            <person name="LaButti K."/>
            <person name="Hainaut M."/>
            <person name="Henrissat B."/>
            <person name="Grigoriev I.V."/>
            <person name="Spatafora J.W."/>
            <person name="Aime M.C."/>
        </authorList>
    </citation>
    <scope>NUCLEOTIDE SEQUENCE [LARGE SCALE GENOMIC DNA]</scope>
    <source>
        <strain evidence="2 3">MCA 5214</strain>
    </source>
</reference>
<feature type="region of interest" description="Disordered" evidence="1">
    <location>
        <begin position="180"/>
        <end position="320"/>
    </location>
</feature>
<feature type="compositionally biased region" description="Low complexity" evidence="1">
    <location>
        <begin position="237"/>
        <end position="264"/>
    </location>
</feature>
<feature type="region of interest" description="Disordered" evidence="1">
    <location>
        <begin position="333"/>
        <end position="445"/>
    </location>
</feature>
<feature type="compositionally biased region" description="Low complexity" evidence="1">
    <location>
        <begin position="110"/>
        <end position="129"/>
    </location>
</feature>
<organism evidence="2 3">
    <name type="scientific">Jaminaea rosea</name>
    <dbReference type="NCBI Taxonomy" id="1569628"/>
    <lineage>
        <taxon>Eukaryota</taxon>
        <taxon>Fungi</taxon>
        <taxon>Dikarya</taxon>
        <taxon>Basidiomycota</taxon>
        <taxon>Ustilaginomycotina</taxon>
        <taxon>Exobasidiomycetes</taxon>
        <taxon>Microstromatales</taxon>
        <taxon>Microstromatales incertae sedis</taxon>
        <taxon>Jaminaea</taxon>
    </lineage>
</organism>
<feature type="compositionally biased region" description="Basic and acidic residues" evidence="1">
    <location>
        <begin position="207"/>
        <end position="216"/>
    </location>
</feature>
<dbReference type="EMBL" id="KZ819662">
    <property type="protein sequence ID" value="PWN30702.1"/>
    <property type="molecule type" value="Genomic_DNA"/>
</dbReference>
<dbReference type="STRING" id="1569628.A0A316UZQ1"/>
<name>A0A316UZQ1_9BASI</name>
<evidence type="ECO:0000256" key="1">
    <source>
        <dbReference type="SAM" id="MobiDB-lite"/>
    </source>
</evidence>
<feature type="compositionally biased region" description="Basic and acidic residues" evidence="1">
    <location>
        <begin position="180"/>
        <end position="192"/>
    </location>
</feature>
<feature type="compositionally biased region" description="Low complexity" evidence="1">
    <location>
        <begin position="345"/>
        <end position="356"/>
    </location>
</feature>
<evidence type="ECO:0000313" key="3">
    <source>
        <dbReference type="Proteomes" id="UP000245884"/>
    </source>
</evidence>
<dbReference type="Proteomes" id="UP000245884">
    <property type="component" value="Unassembled WGS sequence"/>
</dbReference>
<protein>
    <submittedName>
        <fullName evidence="2">Uncharacterized protein</fullName>
    </submittedName>
</protein>
<sequence>MAFFKSLRSKARKSSTSEVDAAQPTMTTSEFGSNAPPTAKRQASSYANDNAALQRPGSLKASRSKFFSSGSTSRRKQSTSEGPRPPVLDAPTSPPALPSMADAAPLAKQTSPSALSTGSAGPPSGGRPSDLFAGKGLAWGELDLTSGGSISKPPQTGDDLQNFLKARRQWVPTFVTDPKEDVEVKQVSKPDDIQFSSNLPEAGTLHSIKDLDESHKRKEKLLGGFEASEGDRWADQATAAATSSSTTAATSRSASTAPTASAKAVQATENQAHATVTKSNSQSRKPAPPRSSMSNGRNGVAAVLPSATKTEDATPAQAAAPIAAPPVAAVLPAQMNNVDPPEPTAPAAAQPAPSAAVRESSDTAGAFATPQESRQQSELGHGTAATPSTQQQAEAQATAATTPATASAMDGAESKEALNSNETAPKVLTPSAEKEIAAVPGGLAA</sequence>
<dbReference type="GeneID" id="37026491"/>
<dbReference type="RefSeq" id="XP_025365314.1">
    <property type="nucleotide sequence ID" value="XM_025504668.1"/>
</dbReference>
<dbReference type="OrthoDB" id="3366627at2759"/>
<accession>A0A316UZQ1</accession>
<feature type="compositionally biased region" description="Pro residues" evidence="1">
    <location>
        <begin position="83"/>
        <end position="97"/>
    </location>
</feature>
<feature type="compositionally biased region" description="Low complexity" evidence="1">
    <location>
        <begin position="383"/>
        <end position="408"/>
    </location>
</feature>
<evidence type="ECO:0000313" key="2">
    <source>
        <dbReference type="EMBL" id="PWN30702.1"/>
    </source>
</evidence>
<keyword evidence="3" id="KW-1185">Reference proteome</keyword>